<keyword evidence="5" id="KW-1185">Reference proteome</keyword>
<accession>A0ABU6D6Z6</accession>
<evidence type="ECO:0000256" key="1">
    <source>
        <dbReference type="SAM" id="Coils"/>
    </source>
</evidence>
<dbReference type="NCBIfam" id="NF040601">
    <property type="entry name" value="TerS_not_xtmA"/>
    <property type="match status" value="1"/>
</dbReference>
<proteinExistence type="predicted"/>
<feature type="coiled-coil region" evidence="1">
    <location>
        <begin position="222"/>
        <end position="249"/>
    </location>
</feature>
<keyword evidence="1" id="KW-0175">Coiled coil</keyword>
<dbReference type="Proteomes" id="UP001355653">
    <property type="component" value="Unassembled WGS sequence"/>
</dbReference>
<dbReference type="EMBL" id="JAROBY010000008">
    <property type="protein sequence ID" value="MEB4793205.1"/>
    <property type="molecule type" value="Genomic_DNA"/>
</dbReference>
<organism evidence="4 5">
    <name type="scientific">Paenibacillus chondroitinus</name>
    <dbReference type="NCBI Taxonomy" id="59842"/>
    <lineage>
        <taxon>Bacteria</taxon>
        <taxon>Bacillati</taxon>
        <taxon>Bacillota</taxon>
        <taxon>Bacilli</taxon>
        <taxon>Bacillales</taxon>
        <taxon>Paenibacillaceae</taxon>
        <taxon>Paenibacillus</taxon>
    </lineage>
</organism>
<dbReference type="InterPro" id="IPR018925">
    <property type="entry name" value="XtmA-like_N"/>
</dbReference>
<comment type="caution">
    <text evidence="4">The sequence shown here is derived from an EMBL/GenBank/DDBJ whole genome shotgun (WGS) entry which is preliminary data.</text>
</comment>
<evidence type="ECO:0000313" key="4">
    <source>
        <dbReference type="EMBL" id="MEB4793205.1"/>
    </source>
</evidence>
<feature type="coiled-coil region" evidence="1">
    <location>
        <begin position="151"/>
        <end position="178"/>
    </location>
</feature>
<protein>
    <submittedName>
        <fullName evidence="4">Phage terminase small subunit</fullName>
    </submittedName>
</protein>
<feature type="region of interest" description="Disordered" evidence="2">
    <location>
        <begin position="69"/>
        <end position="107"/>
    </location>
</feature>
<evidence type="ECO:0000256" key="2">
    <source>
        <dbReference type="SAM" id="MobiDB-lite"/>
    </source>
</evidence>
<gene>
    <name evidence="4" type="primary">terS</name>
    <name evidence="4" type="ORF">P5G65_04805</name>
</gene>
<feature type="domain" description="PBSX phage terminase small subunit-like N-terminal" evidence="3">
    <location>
        <begin position="1"/>
        <end position="66"/>
    </location>
</feature>
<evidence type="ECO:0000313" key="5">
    <source>
        <dbReference type="Proteomes" id="UP001355653"/>
    </source>
</evidence>
<sequence length="279" mass="31415">MPRERSPDRDKALQIWLGSGGKLKLKDLAVELGLGETQIRKWKSQDKWDSLLNGNVTNEKNGNVTKRIGAPLGNKNALGNKGGAPKGSKNALGNRGGHGGPLGNKKAVTTGEFESIWMDTLEEDEQELARQVETDPIRQADEAITLLSIRERRMLQRIQNLRNALSEKQRKVLQERITVKDVQTVHDDKTGQTRSVVVPIDKLVTTKIEESDIRVIDDLLRVEEALTRVQDKKLKAIELKNRFVDAERDLRIQKLQAEVNTLNNNTIVDPVVFKDDLHE</sequence>
<dbReference type="Pfam" id="PF10668">
    <property type="entry name" value="Phage_terminase"/>
    <property type="match status" value="1"/>
</dbReference>
<reference evidence="4 5" key="1">
    <citation type="submission" date="2023-03" db="EMBL/GenBank/DDBJ databases">
        <title>Bacillus Genome Sequencing.</title>
        <authorList>
            <person name="Dunlap C."/>
        </authorList>
    </citation>
    <scope>NUCLEOTIDE SEQUENCE [LARGE SCALE GENOMIC DNA]</scope>
    <source>
        <strain evidence="4 5">NRS-1351</strain>
    </source>
</reference>
<name>A0ABU6D6Z6_9BACL</name>
<dbReference type="RefSeq" id="WP_127452337.1">
    <property type="nucleotide sequence ID" value="NZ_JAROBY010000008.1"/>
</dbReference>
<evidence type="ECO:0000259" key="3">
    <source>
        <dbReference type="Pfam" id="PF10668"/>
    </source>
</evidence>